<dbReference type="Pfam" id="PF26571">
    <property type="entry name" value="VldE"/>
    <property type="match status" value="1"/>
</dbReference>
<gene>
    <name evidence="4" type="ORF">AC529_14075</name>
</gene>
<evidence type="ECO:0000256" key="2">
    <source>
        <dbReference type="SAM" id="MobiDB-lite"/>
    </source>
</evidence>
<evidence type="ECO:0000259" key="3">
    <source>
        <dbReference type="Pfam" id="PF26571"/>
    </source>
</evidence>
<feature type="domain" description="ARB-07466-like C-terminal" evidence="3">
    <location>
        <begin position="236"/>
        <end position="349"/>
    </location>
</feature>
<feature type="region of interest" description="Disordered" evidence="2">
    <location>
        <begin position="1"/>
        <end position="25"/>
    </location>
</feature>
<dbReference type="OrthoDB" id="2989771at2"/>
<feature type="coiled-coil region" evidence="1">
    <location>
        <begin position="87"/>
        <end position="135"/>
    </location>
</feature>
<dbReference type="Proteomes" id="UP000074382">
    <property type="component" value="Unassembled WGS sequence"/>
</dbReference>
<accession>A0A147KFG8</accession>
<keyword evidence="5" id="KW-1185">Reference proteome</keyword>
<dbReference type="AlphaFoldDB" id="A0A147KFG8"/>
<sequence>MLPKHSSGDGREDPYADFWAPDPTDGTWRDHLADLVESLTPRAGRPSRLPRAAAALSLVLAATSLSVPAAPAAAAAPAAPVAPTESLDSLLERADALSEEYNGELRDMEAVIAEAEQAQERADATRKEVDEAREQVRYLAVATYTSSGLDPALSLLLSAEPQEIIDTATVVDHLTHTNSDKISYLVEAMERDEKAQANAEEKLEAVEADLDELEARRWEVRRLIADYPVQQMGPPDNLTPRTRQMRDLIIEKFGRNDENGGVGCYRPNGGWVVGEHPKGRACDFMVNPNGQMPTPEQQAHGQAIADWAVEHAEDLGIMYVIWRQEIWDIRRNNGWRPMADRGSITENHYDHVHISMF</sequence>
<evidence type="ECO:0000313" key="5">
    <source>
        <dbReference type="Proteomes" id="UP000074382"/>
    </source>
</evidence>
<proteinExistence type="predicted"/>
<dbReference type="InterPro" id="IPR058593">
    <property type="entry name" value="ARB_07466-like_C"/>
</dbReference>
<evidence type="ECO:0000313" key="4">
    <source>
        <dbReference type="EMBL" id="KUP96044.1"/>
    </source>
</evidence>
<evidence type="ECO:0000256" key="1">
    <source>
        <dbReference type="SAM" id="Coils"/>
    </source>
</evidence>
<feature type="coiled-coil region" evidence="1">
    <location>
        <begin position="189"/>
        <end position="223"/>
    </location>
</feature>
<protein>
    <recommendedName>
        <fullName evidence="3">ARB-07466-like C-terminal domain-containing protein</fullName>
    </recommendedName>
</protein>
<feature type="compositionally biased region" description="Basic and acidic residues" evidence="2">
    <location>
        <begin position="1"/>
        <end position="14"/>
    </location>
</feature>
<dbReference type="EMBL" id="LGEM01000100">
    <property type="protein sequence ID" value="KUP96044.1"/>
    <property type="molecule type" value="Genomic_DNA"/>
</dbReference>
<organism evidence="4 5">
    <name type="scientific">Thermobifida cellulosilytica TB100</name>
    <dbReference type="NCBI Taxonomy" id="665004"/>
    <lineage>
        <taxon>Bacteria</taxon>
        <taxon>Bacillati</taxon>
        <taxon>Actinomycetota</taxon>
        <taxon>Actinomycetes</taxon>
        <taxon>Streptosporangiales</taxon>
        <taxon>Nocardiopsidaceae</taxon>
        <taxon>Thermobifida</taxon>
    </lineage>
</organism>
<dbReference type="STRING" id="665004.AC529_14075"/>
<keyword evidence="1" id="KW-0175">Coiled coil</keyword>
<name>A0A147KFG8_THECS</name>
<dbReference type="Gene3D" id="6.10.250.3150">
    <property type="match status" value="1"/>
</dbReference>
<dbReference type="PATRIC" id="fig|665004.4.peg.61"/>
<comment type="caution">
    <text evidence="4">The sequence shown here is derived from an EMBL/GenBank/DDBJ whole genome shotgun (WGS) entry which is preliminary data.</text>
</comment>
<dbReference type="RefSeq" id="WP_068752925.1">
    <property type="nucleotide sequence ID" value="NZ_KQ950180.1"/>
</dbReference>
<reference evidence="5" key="1">
    <citation type="journal article" date="2017" name="Acta Aliment.">
        <title>Plant polysaccharide degrading enzyme system of Thermpbifida cellulosilytica TB100 revealed by de novo genome project data.</title>
        <authorList>
            <person name="Toth A."/>
            <person name="Baka E."/>
            <person name="Luzics S."/>
            <person name="Bata-Vidacs I."/>
            <person name="Nagy I."/>
            <person name="Balint B."/>
            <person name="Herceg R."/>
            <person name="Olasz F."/>
            <person name="Wilk T."/>
            <person name="Nagy T."/>
            <person name="Kriszt B."/>
            <person name="Nagy I."/>
            <person name="Kukolya J."/>
        </authorList>
    </citation>
    <scope>NUCLEOTIDE SEQUENCE [LARGE SCALE GENOMIC DNA]</scope>
    <source>
        <strain evidence="5">TB100</strain>
    </source>
</reference>